<evidence type="ECO:0000313" key="2">
    <source>
        <dbReference type="EMBL" id="AXE60693.1"/>
    </source>
</evidence>
<evidence type="ECO:0000313" key="3">
    <source>
        <dbReference type="Proteomes" id="UP000252477"/>
    </source>
</evidence>
<dbReference type="OrthoDB" id="398866at2"/>
<reference evidence="2 3" key="1">
    <citation type="submission" date="2018-05" db="EMBL/GenBank/DDBJ databases">
        <title>Annotation of the Mycoplasma phocidae genome.</title>
        <authorList>
            <person name="Brown D.R."/>
            <person name="Kutish G.F."/>
            <person name="Frasca S.Jr."/>
        </authorList>
    </citation>
    <scope>NUCLEOTIDE SEQUENCE [LARGE SCALE GENOMIC DNA]</scope>
    <source>
        <strain evidence="2 3">105</strain>
    </source>
</reference>
<name>A0A2Z5IPP8_9BACT</name>
<organism evidence="2 3">
    <name type="scientific">[Mycoplasma] phocae</name>
    <dbReference type="NCBI Taxonomy" id="142651"/>
    <lineage>
        <taxon>Bacteria</taxon>
        <taxon>Bacillati</taxon>
        <taxon>Mycoplasmatota</taxon>
        <taxon>Mycoplasmoidales</taxon>
        <taxon>Metamycoplasmataceae</taxon>
        <taxon>Metamycoplasma</taxon>
    </lineage>
</organism>
<evidence type="ECO:0000256" key="1">
    <source>
        <dbReference type="SAM" id="Phobius"/>
    </source>
</evidence>
<dbReference type="Proteomes" id="UP000252477">
    <property type="component" value="Chromosome"/>
</dbReference>
<sequence length="188" mass="22001">MNNFLAKFAESSEVKPSGGIGNTVLYVLLGILLSFLIAYIIWKVIKGKIYKKKAEKVEQIKAKKILSLYYEYILSFQEIIIFTQNELDKFMKGDSNRKMGEIKNGSKKLLQKLINREDFSTSFLEKNEYKAFINNVDSLNLVQCNLWAKKIPETLEFFKQQYESVPEGNKKSEYLDLVRKSIMEKYYE</sequence>
<dbReference type="EMBL" id="CP029295">
    <property type="protein sequence ID" value="AXE60693.1"/>
    <property type="molecule type" value="Genomic_DNA"/>
</dbReference>
<dbReference type="KEGG" id="mpho:DA803_01130"/>
<keyword evidence="3" id="KW-1185">Reference proteome</keyword>
<protein>
    <submittedName>
        <fullName evidence="2">Uncharacterized protein</fullName>
    </submittedName>
</protein>
<proteinExistence type="predicted"/>
<accession>A0A2Z5IPP8</accession>
<keyword evidence="1" id="KW-1133">Transmembrane helix</keyword>
<dbReference type="NCBIfam" id="NF045939">
    <property type="entry name" value="MHJ_0274_fam"/>
    <property type="match status" value="1"/>
</dbReference>
<gene>
    <name evidence="2" type="ORF">DA803_01130</name>
</gene>
<keyword evidence="1" id="KW-0812">Transmembrane</keyword>
<feature type="transmembrane region" description="Helical" evidence="1">
    <location>
        <begin position="20"/>
        <end position="42"/>
    </location>
</feature>
<keyword evidence="1" id="KW-0472">Membrane</keyword>
<dbReference type="AlphaFoldDB" id="A0A2Z5IPP8"/>
<dbReference type="RefSeq" id="WP_114190806.1">
    <property type="nucleotide sequence ID" value="NZ_CP029295.1"/>
</dbReference>